<evidence type="ECO:0000313" key="2">
    <source>
        <dbReference type="Proteomes" id="UP000013051"/>
    </source>
</evidence>
<dbReference type="EMBL" id="AGYV01000001">
    <property type="protein sequence ID" value="ENY87787.1"/>
    <property type="molecule type" value="Genomic_DNA"/>
</dbReference>
<keyword evidence="2" id="KW-1185">Reference proteome</keyword>
<accession>N9WJV0</accession>
<reference evidence="1 2" key="1">
    <citation type="submission" date="2013-01" db="EMBL/GenBank/DDBJ databases">
        <title>The Genome Sequence of Clostridium innocuum 2959.</title>
        <authorList>
            <consortium name="The Broad Institute Genome Sequencing Platform"/>
            <person name="Earl A."/>
            <person name="Ward D."/>
            <person name="Feldgarden M."/>
            <person name="Gevers D."/>
            <person name="Courvalin P."/>
            <person name="Lambert T."/>
            <person name="Walker B."/>
            <person name="Young S.K."/>
            <person name="Zeng Q."/>
            <person name="Gargeya S."/>
            <person name="Fitzgerald M."/>
            <person name="Haas B."/>
            <person name="Abouelleil A."/>
            <person name="Alvarado L."/>
            <person name="Arachchi H.M."/>
            <person name="Berlin A.M."/>
            <person name="Chapman S.B."/>
            <person name="Dewar J."/>
            <person name="Goldberg J."/>
            <person name="Griggs A."/>
            <person name="Gujja S."/>
            <person name="Hansen M."/>
            <person name="Howarth C."/>
            <person name="Imamovic A."/>
            <person name="Larimer J."/>
            <person name="McCowan C."/>
            <person name="Murphy C."/>
            <person name="Neiman D."/>
            <person name="Pearson M."/>
            <person name="Priest M."/>
            <person name="Roberts A."/>
            <person name="Saif S."/>
            <person name="Shea T."/>
            <person name="Sisk P."/>
            <person name="Sykes S."/>
            <person name="Wortman J."/>
            <person name="Nusbaum C."/>
            <person name="Birren B."/>
        </authorList>
    </citation>
    <scope>NUCLEOTIDE SEQUENCE [LARGE SCALE GENOMIC DNA]</scope>
    <source>
        <strain evidence="1 2">2959</strain>
    </source>
</reference>
<proteinExistence type="predicted"/>
<gene>
    <name evidence="1" type="ORF">HMPREF1094_00238</name>
</gene>
<evidence type="ECO:0000313" key="1">
    <source>
        <dbReference type="EMBL" id="ENY87787.1"/>
    </source>
</evidence>
<name>N9WJV0_CLOIN</name>
<dbReference type="HOGENOM" id="CLU_1591669_0_0_9"/>
<dbReference type="Proteomes" id="UP000013051">
    <property type="component" value="Unassembled WGS sequence"/>
</dbReference>
<comment type="caution">
    <text evidence="1">The sequence shown here is derived from an EMBL/GenBank/DDBJ whole genome shotgun (WGS) entry which is preliminary data.</text>
</comment>
<dbReference type="AlphaFoldDB" id="N9WJV0"/>
<organism evidence="1 2">
    <name type="scientific">[Clostridium] innocuum 2959</name>
    <dbReference type="NCBI Taxonomy" id="999413"/>
    <lineage>
        <taxon>Bacteria</taxon>
        <taxon>Bacillati</taxon>
        <taxon>Bacillota</taxon>
        <taxon>Clostridia</taxon>
        <taxon>Eubacteriales</taxon>
        <taxon>Clostridiaceae</taxon>
        <taxon>Clostridium</taxon>
    </lineage>
</organism>
<sequence length="167" mass="19290">MEMYKNPRSESNIIHRLQKLGFRETMGYTDGSYQLMKQDRSATILVSDDGEQFHYYGPEGTATHEDAELDGEEWYKQLLQAIYLPVIKPGMLVAYDPGYKVELGKVKRLSKDGTKAFVWYHSGDTAACTQIEDLYPIERDFVRQHRDMFENAYAIDDIIAKEESSND</sequence>
<dbReference type="PATRIC" id="fig|999413.4.peg.252"/>
<protein>
    <submittedName>
        <fullName evidence="1">Uncharacterized protein</fullName>
    </submittedName>
</protein>